<feature type="domain" description="DUF3320" evidence="1">
    <location>
        <begin position="1676"/>
        <end position="1718"/>
    </location>
</feature>
<gene>
    <name evidence="5" type="ORF">GCM10009742_08320</name>
</gene>
<comment type="caution">
    <text evidence="5">The sequence shown here is derived from an EMBL/GenBank/DDBJ whole genome shotgun (WGS) entry which is preliminary data.</text>
</comment>
<organism evidence="5 6">
    <name type="scientific">Kribbella karoonensis</name>
    <dbReference type="NCBI Taxonomy" id="324851"/>
    <lineage>
        <taxon>Bacteria</taxon>
        <taxon>Bacillati</taxon>
        <taxon>Actinomycetota</taxon>
        <taxon>Actinomycetes</taxon>
        <taxon>Propionibacteriales</taxon>
        <taxon>Kribbellaceae</taxon>
        <taxon>Kribbella</taxon>
    </lineage>
</organism>
<feature type="domain" description="DNA2/NAM7 helicase-like C-terminal" evidence="3">
    <location>
        <begin position="1288"/>
        <end position="1476"/>
    </location>
</feature>
<dbReference type="SUPFAM" id="SSF52540">
    <property type="entry name" value="P-loop containing nucleoside triphosphate hydrolases"/>
    <property type="match status" value="2"/>
</dbReference>
<dbReference type="Pfam" id="PF18741">
    <property type="entry name" value="MTES_1575"/>
    <property type="match status" value="1"/>
</dbReference>
<evidence type="ECO:0000259" key="2">
    <source>
        <dbReference type="Pfam" id="PF13086"/>
    </source>
</evidence>
<protein>
    <recommendedName>
        <fullName evidence="7">AAA domain-containing protein</fullName>
    </recommendedName>
</protein>
<dbReference type="Pfam" id="PF13086">
    <property type="entry name" value="AAA_11"/>
    <property type="match status" value="1"/>
</dbReference>
<dbReference type="Pfam" id="PF11784">
    <property type="entry name" value="DUF3320"/>
    <property type="match status" value="1"/>
</dbReference>
<dbReference type="InterPro" id="IPR021754">
    <property type="entry name" value="DUF3320"/>
</dbReference>
<proteinExistence type="predicted"/>
<reference evidence="5 6" key="1">
    <citation type="journal article" date="2019" name="Int. J. Syst. Evol. Microbiol.">
        <title>The Global Catalogue of Microorganisms (GCM) 10K type strain sequencing project: providing services to taxonomists for standard genome sequencing and annotation.</title>
        <authorList>
            <consortium name="The Broad Institute Genomics Platform"/>
            <consortium name="The Broad Institute Genome Sequencing Center for Infectious Disease"/>
            <person name="Wu L."/>
            <person name="Ma J."/>
        </authorList>
    </citation>
    <scope>NUCLEOTIDE SEQUENCE [LARGE SCALE GENOMIC DNA]</scope>
    <source>
        <strain evidence="5 6">JCM 14304</strain>
    </source>
</reference>
<dbReference type="CDD" id="cd18808">
    <property type="entry name" value="SF1_C_Upf1"/>
    <property type="match status" value="1"/>
</dbReference>
<dbReference type="Gene3D" id="3.40.50.300">
    <property type="entry name" value="P-loop containing nucleotide triphosphate hydrolases"/>
    <property type="match status" value="3"/>
</dbReference>
<feature type="domain" description="Restriction endonuclease type II-like" evidence="4">
    <location>
        <begin position="1523"/>
        <end position="1620"/>
    </location>
</feature>
<dbReference type="InterPro" id="IPR011335">
    <property type="entry name" value="Restrct_endonuc-II-like"/>
</dbReference>
<dbReference type="EMBL" id="BAAAND010000001">
    <property type="protein sequence ID" value="GAA1568557.1"/>
    <property type="molecule type" value="Genomic_DNA"/>
</dbReference>
<evidence type="ECO:0000259" key="4">
    <source>
        <dbReference type="Pfam" id="PF18741"/>
    </source>
</evidence>
<evidence type="ECO:0000259" key="3">
    <source>
        <dbReference type="Pfam" id="PF13087"/>
    </source>
</evidence>
<dbReference type="InterPro" id="IPR041679">
    <property type="entry name" value="DNA2/NAM7-like_C"/>
</dbReference>
<dbReference type="Pfam" id="PF13087">
    <property type="entry name" value="AAA_12"/>
    <property type="match status" value="1"/>
</dbReference>
<name>A0ABN2D1A9_9ACTN</name>
<dbReference type="InterPro" id="IPR025103">
    <property type="entry name" value="DUF4011"/>
</dbReference>
<dbReference type="InterPro" id="IPR049468">
    <property type="entry name" value="Restrct_endonuc-II-like_dom"/>
</dbReference>
<dbReference type="InterPro" id="IPR047187">
    <property type="entry name" value="SF1_C_Upf1"/>
</dbReference>
<dbReference type="RefSeq" id="WP_344188005.1">
    <property type="nucleotide sequence ID" value="NZ_BAAAND010000001.1"/>
</dbReference>
<dbReference type="InterPro" id="IPR027417">
    <property type="entry name" value="P-loop_NTPase"/>
</dbReference>
<sequence>MTSATSQPPLSNVQRQQLIRQIDRWREDLLNLDRRQRLVYFTHTRSASLEIIDSQLDELLAQLDSGTRLQAAEAEPADDEPVDHISVPLRDDGAGLIVKDKTPSKLRAACRRLDQLSNQVYADRGFWTLYAGIGMLRWVDPESGSEVDSPLLLCPVRLQRNGNQSPYTLLRTEDEMVVNPALRLKLEKDFGIQLKDLDPDSRDLIAAIDDVRSQVAEKSDWSVLHRVVLTTFSFHKEAIYRDLKEHQELLLAHPLVQMMALGDSAPSAGSYSFDVIEDEELDHVVEPEDLMSILDADSTQRRCIIAARDGRSFVMDGPPGTGKSQTIANVICELIASGKTVLFVSEKAAALDVVRNRLATVGLGDFLLELHSHAATRKEVVHQLGRALTQRAKLKGQMPEADRRSLKSIRQRLTDFAAAMSEERTPLHRSVYGVLGRMMQIRESQVVSLTESTDWAGLSAIDLDGLLEHAGRLARAWRPVSQGEAFLWRDLANDSPTPAGIDAMRRGAEDATAAAKALSTRMRSVDDSLALALPVTLSAAGERVELLELLEANPDAPASWLRIADIASVRARIDERHRVADEYLRAKEQLVSIVGDAWRDIDPDLLRVVLRLQESQLPPLDAWWPSGNATLTQFNRLRTLQASTPATLEAIAIDARQLGALLGIRAEDVTFGRAMQLAELAELGGRAARPEREWLNPAVQSALDESSRVLSGLVEVVNHRRAAIEKVFRPTALDVDLAGLAVRFAQTHVGLRKFGKAARTDRKLLRSVLVGGKVDKGVLARLEEAVAWKEAEERLTRDEQTYAARLGGYYRRTETDFGRLAEAVETAHRAVQLAAGDINGDAMVRQLTVDGAPDPQLLIVAERLLRTGRGWIEEVRACQGDAAAGQLGQLPLRVIADSAVVATDLTAEPFTAAASVSAHAARDLRLTQVVAALEQASIVADRDATLLDTFEEDQTVIGNLYDGAESNWGALARALEWAGRVRDLVGGAVGELSADRMMNPTVQATELLDTIQHWNQVSASFFAAFSGSYGKELQKELEKDVPAATDLLADMAQSALSDIEEWSTYTSQIRLLGEAGLGEIIGALHVRRTPASALTASIEYAVLQAWVESMMSSDQRLAEFRSTDRDALVQRFKDLDQQLIHSTHVTVAEACNRRRPRTIGGAAAAVIQREAQKKTRHLPIREILSRTEDLVQELKPCFMMSPLSVSQFLPGSFAFDVVIFDEASQVLPSDAVNCIYRAGQLIVAGDEKQLPPTAFFTQAIDESDDDEAPDDFESVLKLCKTSFASLPLSWHYRSQHENLIAYSNYRFYSADGPGLRTGSLQTFPGARFDAPDLGVESFVVNGQYRRGSTRDNPIEAESVVDRIVHHRRQHPDLSIGVVTFSSAQEDAITAAIDRRAAGEPLLRGLLESHDRLTGFFVKNLENVQGDERDIIIFSIGYGPDENGKFTMSFGPLNSGGGWRRLNVAITRARMRVEVVSSFRASEMHETKSEGVLHLRGYLDFAQRGMPALAMDLGREDLDVESEFEADVLRTIRSWGFDVVPQVGTAGYRIDLGVRHPDRPGEYLLGVECDGAAYHSAKTARDRDRLRAAVLERLGWRMHRIWGLSWYRDRAGQLSRLRHALEEAASGPDRGDVPVAAALPVEMEEIDFDQPPEWAAAYDAYSQSAPYTFYELSSVEAREPLRSYLIGLLRQEAPIHRDLVNKRIRTAFNVGRIGSAIRDNIEFVAQRSHVDGNRISVDVHGFYRVERPAQVTVRAPRDEHDVRPVQHVPPEELDLAVLGTISDVISADEAEVVIAVSRLFGWRRSGGDIVAAVQASIARSVDAGAIVRSSSGGLRLASA</sequence>
<dbReference type="Gene3D" id="3.40.960.10">
    <property type="entry name" value="VSR Endonuclease"/>
    <property type="match status" value="1"/>
</dbReference>
<dbReference type="PANTHER" id="PTHR10887">
    <property type="entry name" value="DNA2/NAM7 HELICASE FAMILY"/>
    <property type="match status" value="1"/>
</dbReference>
<dbReference type="Pfam" id="PF13195">
    <property type="entry name" value="DUF4011"/>
    <property type="match status" value="1"/>
</dbReference>
<dbReference type="SUPFAM" id="SSF52980">
    <property type="entry name" value="Restriction endonuclease-like"/>
    <property type="match status" value="1"/>
</dbReference>
<evidence type="ECO:0000259" key="1">
    <source>
        <dbReference type="Pfam" id="PF11784"/>
    </source>
</evidence>
<evidence type="ECO:0000313" key="5">
    <source>
        <dbReference type="EMBL" id="GAA1568557.1"/>
    </source>
</evidence>
<keyword evidence="6" id="KW-1185">Reference proteome</keyword>
<evidence type="ECO:0000313" key="6">
    <source>
        <dbReference type="Proteomes" id="UP001500190"/>
    </source>
</evidence>
<accession>A0ABN2D1A9</accession>
<dbReference type="InterPro" id="IPR045055">
    <property type="entry name" value="DNA2/NAM7-like"/>
</dbReference>
<dbReference type="InterPro" id="IPR041677">
    <property type="entry name" value="DNA2/NAM7_AAA_11"/>
</dbReference>
<feature type="domain" description="DNA2/NAM7 helicase helicase" evidence="2">
    <location>
        <begin position="1212"/>
        <end position="1254"/>
    </location>
</feature>
<dbReference type="Proteomes" id="UP001500190">
    <property type="component" value="Unassembled WGS sequence"/>
</dbReference>
<evidence type="ECO:0008006" key="7">
    <source>
        <dbReference type="Google" id="ProtNLM"/>
    </source>
</evidence>